<dbReference type="InterPro" id="IPR003782">
    <property type="entry name" value="SCO1/SenC"/>
</dbReference>
<keyword evidence="4" id="KW-1015">Disulfide bond</keyword>
<keyword evidence="2 3" id="KW-0186">Copper</keyword>
<feature type="binding site" evidence="3">
    <location>
        <position position="163"/>
    </location>
    <ligand>
        <name>Cu cation</name>
        <dbReference type="ChEBI" id="CHEBI:23378"/>
    </ligand>
</feature>
<dbReference type="CDD" id="cd02968">
    <property type="entry name" value="SCO"/>
    <property type="match status" value="1"/>
</dbReference>
<dbReference type="Proteomes" id="UP000758856">
    <property type="component" value="Unassembled WGS sequence"/>
</dbReference>
<dbReference type="AlphaFoldDB" id="A0A9W6IQ12"/>
<dbReference type="EMBL" id="BSFF01000001">
    <property type="protein sequence ID" value="GLK54098.1"/>
    <property type="molecule type" value="Genomic_DNA"/>
</dbReference>
<reference evidence="5" key="3">
    <citation type="submission" date="2023-01" db="EMBL/GenBank/DDBJ databases">
        <authorList>
            <person name="Sun Q."/>
            <person name="Evtushenko L."/>
        </authorList>
    </citation>
    <scope>NUCLEOTIDE SEQUENCE</scope>
    <source>
        <strain evidence="5">VKM B-1606</strain>
    </source>
</reference>
<evidence type="ECO:0000313" key="5">
    <source>
        <dbReference type="EMBL" id="GLK54098.1"/>
    </source>
</evidence>
<evidence type="ECO:0000256" key="4">
    <source>
        <dbReference type="PIRSR" id="PIRSR603782-2"/>
    </source>
</evidence>
<dbReference type="Pfam" id="PF02630">
    <property type="entry name" value="SCO1-SenC"/>
    <property type="match status" value="1"/>
</dbReference>
<protein>
    <submittedName>
        <fullName evidence="5">Copper-binding protein</fullName>
    </submittedName>
    <submittedName>
        <fullName evidence="6">Protein SCO1/2</fullName>
    </submittedName>
</protein>
<dbReference type="EMBL" id="JAFBCY010000002">
    <property type="protein sequence ID" value="MBM7851040.1"/>
    <property type="molecule type" value="Genomic_DNA"/>
</dbReference>
<feature type="binding site" evidence="3">
    <location>
        <position position="79"/>
    </location>
    <ligand>
        <name>Cu cation</name>
        <dbReference type="ChEBI" id="CHEBI:23378"/>
    </ligand>
</feature>
<reference evidence="6 7" key="2">
    <citation type="submission" date="2021-01" db="EMBL/GenBank/DDBJ databases">
        <title>Genomic Encyclopedia of Type Strains, Phase IV (KMG-IV): sequencing the most valuable type-strain genomes for metagenomic binning, comparative biology and taxonomic classification.</title>
        <authorList>
            <person name="Goeker M."/>
        </authorList>
    </citation>
    <scope>NUCLEOTIDE SEQUENCE [LARGE SCALE GENOMIC DNA]</scope>
    <source>
        <strain evidence="6 7">DSM 6130</strain>
    </source>
</reference>
<dbReference type="PANTHER" id="PTHR12151">
    <property type="entry name" value="ELECTRON TRANSPORT PROTIN SCO1/SENC FAMILY MEMBER"/>
    <property type="match status" value="1"/>
</dbReference>
<dbReference type="PANTHER" id="PTHR12151:SF25">
    <property type="entry name" value="LINALOOL DEHYDRATASE_ISOMERASE DOMAIN-CONTAINING PROTEIN"/>
    <property type="match status" value="1"/>
</dbReference>
<feature type="disulfide bond" description="Redox-active" evidence="4">
    <location>
        <begin position="75"/>
        <end position="79"/>
    </location>
</feature>
<evidence type="ECO:0000256" key="2">
    <source>
        <dbReference type="ARBA" id="ARBA00023008"/>
    </source>
</evidence>
<dbReference type="Gene3D" id="3.40.30.10">
    <property type="entry name" value="Glutaredoxin"/>
    <property type="match status" value="1"/>
</dbReference>
<dbReference type="RefSeq" id="WP_204949465.1">
    <property type="nucleotide sequence ID" value="NZ_BSFF01000001.1"/>
</dbReference>
<name>A0A9W6IQ12_9HYPH</name>
<reference evidence="5" key="1">
    <citation type="journal article" date="2014" name="Int. J. Syst. Evol. Microbiol.">
        <title>Complete genome sequence of Corynebacterium casei LMG S-19264T (=DSM 44701T), isolated from a smear-ripened cheese.</title>
        <authorList>
            <consortium name="US DOE Joint Genome Institute (JGI-PGF)"/>
            <person name="Walter F."/>
            <person name="Albersmeier A."/>
            <person name="Kalinowski J."/>
            <person name="Ruckert C."/>
        </authorList>
    </citation>
    <scope>NUCLEOTIDE SEQUENCE</scope>
    <source>
        <strain evidence="5">VKM B-1606</strain>
    </source>
</reference>
<dbReference type="Proteomes" id="UP001143400">
    <property type="component" value="Unassembled WGS sequence"/>
</dbReference>
<dbReference type="InterPro" id="IPR036249">
    <property type="entry name" value="Thioredoxin-like_sf"/>
</dbReference>
<evidence type="ECO:0000313" key="8">
    <source>
        <dbReference type="Proteomes" id="UP001143400"/>
    </source>
</evidence>
<evidence type="ECO:0000313" key="6">
    <source>
        <dbReference type="EMBL" id="MBM7851040.1"/>
    </source>
</evidence>
<feature type="binding site" evidence="3">
    <location>
        <position position="75"/>
    </location>
    <ligand>
        <name>Cu cation</name>
        <dbReference type="ChEBI" id="CHEBI:23378"/>
    </ligand>
</feature>
<comment type="caution">
    <text evidence="5">The sequence shown here is derived from an EMBL/GenBank/DDBJ whole genome shotgun (WGS) entry which is preliminary data.</text>
</comment>
<evidence type="ECO:0000256" key="3">
    <source>
        <dbReference type="PIRSR" id="PIRSR603782-1"/>
    </source>
</evidence>
<sequence length="197" mass="20590">MSPRTAFFAGAVVFALGAAGLGVALVHLTSGGGATATQSSSVGGPFALVDQDGAPVTEAAFKGHPYIVFFGFTHCPDVCPTALSDITQAFEALGADKDKIRAAFVTVDPARDTPADMKAYLASFSPRIVGLTGSQEQIDATVKAFKAYAKKAPLAGGDYTMDHTAIVYLMDRNGAFVQPLNLKRAPDEVAAELKRYL</sequence>
<evidence type="ECO:0000256" key="1">
    <source>
        <dbReference type="ARBA" id="ARBA00010996"/>
    </source>
</evidence>
<keyword evidence="7" id="KW-1185">Reference proteome</keyword>
<comment type="similarity">
    <text evidence="1">Belongs to the SCO1/2 family.</text>
</comment>
<accession>A0A9W6IQ12</accession>
<gene>
    <name evidence="5" type="ORF">GCM10008170_01170</name>
    <name evidence="6" type="ORF">JOD31_001265</name>
</gene>
<keyword evidence="3" id="KW-0479">Metal-binding</keyword>
<dbReference type="GO" id="GO:0046872">
    <property type="term" value="F:metal ion binding"/>
    <property type="evidence" value="ECO:0007669"/>
    <property type="project" value="UniProtKB-KW"/>
</dbReference>
<dbReference type="SUPFAM" id="SSF52833">
    <property type="entry name" value="Thioredoxin-like"/>
    <property type="match status" value="1"/>
</dbReference>
<dbReference type="FunFam" id="3.40.30.10:FF:000013">
    <property type="entry name" value="Blast:Protein SCO1 homolog, mitochondrial"/>
    <property type="match status" value="1"/>
</dbReference>
<organism evidence="5 8">
    <name type="scientific">Methylopila capsulata</name>
    <dbReference type="NCBI Taxonomy" id="61654"/>
    <lineage>
        <taxon>Bacteria</taxon>
        <taxon>Pseudomonadati</taxon>
        <taxon>Pseudomonadota</taxon>
        <taxon>Alphaproteobacteria</taxon>
        <taxon>Hyphomicrobiales</taxon>
        <taxon>Methylopilaceae</taxon>
        <taxon>Methylopila</taxon>
    </lineage>
</organism>
<evidence type="ECO:0000313" key="7">
    <source>
        <dbReference type="Proteomes" id="UP000758856"/>
    </source>
</evidence>
<proteinExistence type="inferred from homology"/>